<evidence type="ECO:0000313" key="12">
    <source>
        <dbReference type="Proteomes" id="UP001491310"/>
    </source>
</evidence>
<comment type="caution">
    <text evidence="11">The sequence shown here is derived from an EMBL/GenBank/DDBJ whole genome shotgun (WGS) entry which is preliminary data.</text>
</comment>
<evidence type="ECO:0000256" key="5">
    <source>
        <dbReference type="ARBA" id="ARBA00022840"/>
    </source>
</evidence>
<proteinExistence type="predicted"/>
<keyword evidence="8" id="KW-0472">Membrane</keyword>
<sequence>MDKPWIGRWRAPVLLALVIVACASTSVNAALSDACTASLDNLFPPQFNLSAIKRDLDNAQPGVQSVVPSPIVGFTLFLASDSALDSTNGGSSSNNRAVAAALQSGVTTNKAVSFWLYNMLSQPLSSDQLLIRGSSPTQLSAVVNSSRYDLRFAVPAGLRSSEVTVAGLLDNPARIVSSFQVCASWVHVVDAILWPASSPDPASIPDPAAGGSFPAGQPQTLPTAQSLWELWGLPSLQLPAASPLLSIPARSLIDLPPLPDLARSPTAGVAAIPQATGIALPPALDESNPYNPPNPQRALNIAVTAISNGINSAISTVQNSGNMQAPPQQPAVAPASAPTPAPLGAFLGSQTSSAAAPGGSGGGGGNIGPIVGGVVGGVAALAIIAVVLASWLVMRKRRIRNSGSSDEESPHAKGMVFGSSKRFPGPSMDGGVVKDSASSTMSGEIGMQPYIRRSGTDDSGFLMLDNDTEYFVEPRFAVSAGSWRDGGESSSLWRTRTSLGNSMGAEADWEIMPEDIIICKDPYGRDWQLGTGGFGSVYKGIWQGNTPVAVKFVTGHSPKEQQRFRNEVAILKSLRHVNIVQFLGASMAGDQIMLVTEYMPRGDLWRALSQDSTHHFSWRNMGWQVALHIARGLHHMHSRKVMHLDLKSANILLARDGTAKVADVGLAKILTRDNTHVSMEGTFDWAAPEVLAGQECSEKADLWSMGVVLWEIVTGERPHLRQLRPLRVPEECPAEIEEAINACRQLDPSARPSALDICNVIESTAPRQSISDSSSLPAGSLPPEASCSFPTRDNSEPPTSDDLAYVPMSSFGPESSLSPPTTSAFIRGNPHMDGQPPELAFPSPFAASAAPEGQQRPGTAPSAFSAAAQEDAEARRSASTSAIAASPFANSAFAPGAEDGGQQQQQQQRGLERASSPALGSGVTAQTVATGLPSAPSAPLTDCEGGAGPAAAAAAGRRGADRHVGPSPYSQEYAAPHSGTSSPSVSGILMALPHRGGQIAARGPAGESPRSVSTPRQLGVFASHPIPEEGDLPPAEDEDGGKDPLVQQTGGKGVGVGTDSGGFSVQAR</sequence>
<accession>A0ABR2YHX1</accession>
<feature type="chain" id="PRO_5046223985" description="Protein kinase domain-containing protein" evidence="9">
    <location>
        <begin position="30"/>
        <end position="1068"/>
    </location>
</feature>
<evidence type="ECO:0000259" key="10">
    <source>
        <dbReference type="PROSITE" id="PS50011"/>
    </source>
</evidence>
<dbReference type="PROSITE" id="PS00107">
    <property type="entry name" value="PROTEIN_KINASE_ATP"/>
    <property type="match status" value="1"/>
</dbReference>
<keyword evidence="5 6" id="KW-0067">ATP-binding</keyword>
<dbReference type="Proteomes" id="UP001491310">
    <property type="component" value="Unassembled WGS sequence"/>
</dbReference>
<keyword evidence="2" id="KW-0808">Transferase</keyword>
<keyword evidence="12" id="KW-1185">Reference proteome</keyword>
<feature type="compositionally biased region" description="Low complexity" evidence="7">
    <location>
        <begin position="877"/>
        <end position="908"/>
    </location>
</feature>
<dbReference type="PANTHER" id="PTHR44329:SF288">
    <property type="entry name" value="MITOGEN-ACTIVATED PROTEIN KINASE KINASE KINASE 20"/>
    <property type="match status" value="1"/>
</dbReference>
<dbReference type="SUPFAM" id="SSF56112">
    <property type="entry name" value="Protein kinase-like (PK-like)"/>
    <property type="match status" value="1"/>
</dbReference>
<feature type="domain" description="Protein kinase" evidence="10">
    <location>
        <begin position="523"/>
        <end position="765"/>
    </location>
</feature>
<feature type="compositionally biased region" description="Polar residues" evidence="7">
    <location>
        <begin position="788"/>
        <end position="798"/>
    </location>
</feature>
<keyword evidence="9" id="KW-0732">Signal</keyword>
<name>A0ABR2YHX1_9CHLO</name>
<keyword evidence="8" id="KW-1133">Transmembrane helix</keyword>
<dbReference type="InterPro" id="IPR011009">
    <property type="entry name" value="Kinase-like_dom_sf"/>
</dbReference>
<feature type="compositionally biased region" description="Low complexity" evidence="7">
    <location>
        <begin position="836"/>
        <end position="852"/>
    </location>
</feature>
<evidence type="ECO:0000256" key="7">
    <source>
        <dbReference type="SAM" id="MobiDB-lite"/>
    </source>
</evidence>
<dbReference type="EMBL" id="JALJOT010000011">
    <property type="protein sequence ID" value="KAK9905638.1"/>
    <property type="molecule type" value="Genomic_DNA"/>
</dbReference>
<feature type="compositionally biased region" description="Polar residues" evidence="7">
    <location>
        <begin position="766"/>
        <end position="777"/>
    </location>
</feature>
<reference evidence="11 12" key="1">
    <citation type="journal article" date="2024" name="Nat. Commun.">
        <title>Phylogenomics reveals the evolutionary origins of lichenization in chlorophyte algae.</title>
        <authorList>
            <person name="Puginier C."/>
            <person name="Libourel C."/>
            <person name="Otte J."/>
            <person name="Skaloud P."/>
            <person name="Haon M."/>
            <person name="Grisel S."/>
            <person name="Petersen M."/>
            <person name="Berrin J.G."/>
            <person name="Delaux P.M."/>
            <person name="Dal Grande F."/>
            <person name="Keller J."/>
        </authorList>
    </citation>
    <scope>NUCLEOTIDE SEQUENCE [LARGE SCALE GENOMIC DNA]</scope>
    <source>
        <strain evidence="11 12">SAG 216-7</strain>
    </source>
</reference>
<dbReference type="SMART" id="SM00220">
    <property type="entry name" value="S_TKc"/>
    <property type="match status" value="1"/>
</dbReference>
<keyword evidence="8" id="KW-0812">Transmembrane</keyword>
<feature type="compositionally biased region" description="Gly residues" evidence="7">
    <location>
        <begin position="1050"/>
        <end position="1060"/>
    </location>
</feature>
<dbReference type="CDD" id="cd13999">
    <property type="entry name" value="STKc_MAP3K-like"/>
    <property type="match status" value="1"/>
</dbReference>
<dbReference type="Pfam" id="PF07714">
    <property type="entry name" value="PK_Tyr_Ser-Thr"/>
    <property type="match status" value="1"/>
</dbReference>
<protein>
    <recommendedName>
        <fullName evidence="10">Protein kinase domain-containing protein</fullName>
    </recommendedName>
</protein>
<dbReference type="InterPro" id="IPR001245">
    <property type="entry name" value="Ser-Thr/Tyr_kinase_cat_dom"/>
</dbReference>
<feature type="binding site" evidence="6">
    <location>
        <position position="551"/>
    </location>
    <ligand>
        <name>ATP</name>
        <dbReference type="ChEBI" id="CHEBI:30616"/>
    </ligand>
</feature>
<keyword evidence="1" id="KW-0723">Serine/threonine-protein kinase</keyword>
<evidence type="ECO:0000256" key="9">
    <source>
        <dbReference type="SAM" id="SignalP"/>
    </source>
</evidence>
<feature type="compositionally biased region" description="Acidic residues" evidence="7">
    <location>
        <begin position="1028"/>
        <end position="1040"/>
    </location>
</feature>
<dbReference type="InterPro" id="IPR017441">
    <property type="entry name" value="Protein_kinase_ATP_BS"/>
</dbReference>
<evidence type="ECO:0000256" key="1">
    <source>
        <dbReference type="ARBA" id="ARBA00022527"/>
    </source>
</evidence>
<dbReference type="InterPro" id="IPR051681">
    <property type="entry name" value="Ser/Thr_Kinases-Pseudokinases"/>
</dbReference>
<dbReference type="InterPro" id="IPR000719">
    <property type="entry name" value="Prot_kinase_dom"/>
</dbReference>
<gene>
    <name evidence="11" type="ORF">WJX75_003659</name>
</gene>
<feature type="signal peptide" evidence="9">
    <location>
        <begin position="1"/>
        <end position="29"/>
    </location>
</feature>
<dbReference type="PROSITE" id="PS00108">
    <property type="entry name" value="PROTEIN_KINASE_ST"/>
    <property type="match status" value="1"/>
</dbReference>
<dbReference type="PROSITE" id="PS51257">
    <property type="entry name" value="PROKAR_LIPOPROTEIN"/>
    <property type="match status" value="1"/>
</dbReference>
<dbReference type="PROSITE" id="PS50011">
    <property type="entry name" value="PROTEIN_KINASE_DOM"/>
    <property type="match status" value="1"/>
</dbReference>
<dbReference type="InterPro" id="IPR008271">
    <property type="entry name" value="Ser/Thr_kinase_AS"/>
</dbReference>
<feature type="region of interest" description="Disordered" evidence="7">
    <location>
        <begin position="400"/>
        <end position="452"/>
    </location>
</feature>
<feature type="region of interest" description="Disordered" evidence="7">
    <location>
        <begin position="766"/>
        <end position="1068"/>
    </location>
</feature>
<keyword evidence="4" id="KW-0418">Kinase</keyword>
<evidence type="ECO:0000256" key="8">
    <source>
        <dbReference type="SAM" id="Phobius"/>
    </source>
</evidence>
<feature type="region of interest" description="Disordered" evidence="7">
    <location>
        <begin position="318"/>
        <end position="339"/>
    </location>
</feature>
<keyword evidence="3 6" id="KW-0547">Nucleotide-binding</keyword>
<feature type="compositionally biased region" description="Polar residues" evidence="7">
    <location>
        <begin position="812"/>
        <end position="824"/>
    </location>
</feature>
<dbReference type="Gene3D" id="1.10.510.10">
    <property type="entry name" value="Transferase(Phosphotransferase) domain 1"/>
    <property type="match status" value="1"/>
</dbReference>
<dbReference type="PANTHER" id="PTHR44329">
    <property type="entry name" value="SERINE/THREONINE-PROTEIN KINASE TNNI3K-RELATED"/>
    <property type="match status" value="1"/>
</dbReference>
<evidence type="ECO:0000256" key="3">
    <source>
        <dbReference type="ARBA" id="ARBA00022741"/>
    </source>
</evidence>
<feature type="transmembrane region" description="Helical" evidence="8">
    <location>
        <begin position="370"/>
        <end position="394"/>
    </location>
</feature>
<evidence type="ECO:0000256" key="6">
    <source>
        <dbReference type="PROSITE-ProRule" id="PRU10141"/>
    </source>
</evidence>
<organism evidence="11 12">
    <name type="scientific">Coccomyxa subellipsoidea</name>
    <dbReference type="NCBI Taxonomy" id="248742"/>
    <lineage>
        <taxon>Eukaryota</taxon>
        <taxon>Viridiplantae</taxon>
        <taxon>Chlorophyta</taxon>
        <taxon>core chlorophytes</taxon>
        <taxon>Trebouxiophyceae</taxon>
        <taxon>Trebouxiophyceae incertae sedis</taxon>
        <taxon>Coccomyxaceae</taxon>
        <taxon>Coccomyxa</taxon>
    </lineage>
</organism>
<evidence type="ECO:0000256" key="2">
    <source>
        <dbReference type="ARBA" id="ARBA00022679"/>
    </source>
</evidence>
<feature type="compositionally biased region" description="Low complexity" evidence="7">
    <location>
        <begin position="860"/>
        <end position="869"/>
    </location>
</feature>
<feature type="compositionally biased region" description="Low complexity" evidence="7">
    <location>
        <begin position="324"/>
        <end position="339"/>
    </location>
</feature>
<evidence type="ECO:0000313" key="11">
    <source>
        <dbReference type="EMBL" id="KAK9905638.1"/>
    </source>
</evidence>
<evidence type="ECO:0000256" key="4">
    <source>
        <dbReference type="ARBA" id="ARBA00022777"/>
    </source>
</evidence>